<evidence type="ECO:0000256" key="6">
    <source>
        <dbReference type="ARBA" id="ARBA00022643"/>
    </source>
</evidence>
<dbReference type="PANTHER" id="PTHR37838">
    <property type="entry name" value="NA(+)-TRANSLOCATING NADH-QUINONE REDUCTASE SUBUNIT C"/>
    <property type="match status" value="1"/>
</dbReference>
<evidence type="ECO:0000256" key="17">
    <source>
        <dbReference type="PIRNR" id="PIRNR009437"/>
    </source>
</evidence>
<protein>
    <recommendedName>
        <fullName evidence="16 17">Na(+)-translocating NADH-quinone reductase subunit C</fullName>
        <shortName evidence="16 17">Na(+)-NQR subunit C</shortName>
        <shortName evidence="16 17">Na(+)-translocating NQR subunit C</shortName>
        <ecNumber evidence="16 17">7.2.1.1</ecNumber>
    </recommendedName>
    <alternativeName>
        <fullName evidence="16 17">NQR complex subunit C</fullName>
    </alternativeName>
    <alternativeName>
        <fullName evidence="16 17">NQR-1 subunit C</fullName>
    </alternativeName>
</protein>
<evidence type="ECO:0000256" key="10">
    <source>
        <dbReference type="ARBA" id="ARBA00023027"/>
    </source>
</evidence>
<keyword evidence="5 16" id="KW-0285">Flavoprotein</keyword>
<feature type="modified residue" description="FMN phosphoryl threonine" evidence="16">
    <location>
        <position position="223"/>
    </location>
</feature>
<sequence>MSSNNESIGKTLGVVVSLCLVCAVIVSFASVQLRPLQQENKLKDIQSNILSAAGFNDVKDVQATYDENIETIVVDVNNGQQVEFDSEQARSEWIKSYDFEKSKFDADMSIKLPKEQDKAGIQRRTTEAPVYINRADDGSVKSIILPIQGYGLWGVMYGFLALESDGETVKNIIFYKHNETPGLGGEIQNPAWTAQWQGKELPVDLVKSGADNEHEVDGLSGATLTSNGVDNTVDYWTGENGFGPFLAKVREGALK</sequence>
<evidence type="ECO:0000259" key="18">
    <source>
        <dbReference type="SMART" id="SM00900"/>
    </source>
</evidence>
<dbReference type="PIRSF" id="PIRSF009437">
    <property type="entry name" value="NQR-1_subunit_C"/>
    <property type="match status" value="1"/>
</dbReference>
<organism evidence="19 20">
    <name type="scientific">Pseudoalteromonas ruthenica</name>
    <dbReference type="NCBI Taxonomy" id="151081"/>
    <lineage>
        <taxon>Bacteria</taxon>
        <taxon>Pseudomonadati</taxon>
        <taxon>Pseudomonadota</taxon>
        <taxon>Gammaproteobacteria</taxon>
        <taxon>Alteromonadales</taxon>
        <taxon>Pseudoalteromonadaceae</taxon>
        <taxon>Pseudoalteromonas</taxon>
    </lineage>
</organism>
<keyword evidence="9 16" id="KW-1133">Transmembrane helix</keyword>
<keyword evidence="10 16" id="KW-0520">NAD</keyword>
<keyword evidence="12 16" id="KW-0406">Ion transport</keyword>
<keyword evidence="20" id="KW-1185">Reference proteome</keyword>
<comment type="function">
    <text evidence="16">NQR complex catalyzes the reduction of ubiquinone-1 to ubiquinol by two successive reactions, coupled with the transport of Na(+) ions from the cytoplasm to the periplasm. NqrA to NqrE are probably involved in the second step, the conversion of ubisemiquinone to ubiquinol.</text>
</comment>
<dbReference type="eggNOG" id="COG2869">
    <property type="taxonomic scope" value="Bacteria"/>
</dbReference>
<name>A0A0F4PSB8_9GAMM</name>
<evidence type="ECO:0000256" key="12">
    <source>
        <dbReference type="ARBA" id="ARBA00023065"/>
    </source>
</evidence>
<evidence type="ECO:0000256" key="2">
    <source>
        <dbReference type="ARBA" id="ARBA00022475"/>
    </source>
</evidence>
<evidence type="ECO:0000256" key="8">
    <source>
        <dbReference type="ARBA" id="ARBA00022967"/>
    </source>
</evidence>
<proteinExistence type="inferred from homology"/>
<keyword evidence="2 16" id="KW-1003">Cell membrane</keyword>
<evidence type="ECO:0000313" key="20">
    <source>
        <dbReference type="Proteomes" id="UP000033664"/>
    </source>
</evidence>
<dbReference type="GeneID" id="58229072"/>
<keyword evidence="11 16" id="KW-0915">Sodium</keyword>
<dbReference type="OrthoDB" id="9786835at2"/>
<comment type="subcellular location">
    <subcellularLocation>
        <location evidence="16">Cell membrane</location>
        <topology evidence="16">Single-pass membrane protein</topology>
    </subcellularLocation>
</comment>
<evidence type="ECO:0000256" key="16">
    <source>
        <dbReference type="HAMAP-Rule" id="MF_00427"/>
    </source>
</evidence>
<evidence type="ECO:0000256" key="11">
    <source>
        <dbReference type="ARBA" id="ARBA00023053"/>
    </source>
</evidence>
<dbReference type="InterPro" id="IPR010204">
    <property type="entry name" value="NqrC"/>
</dbReference>
<comment type="caution">
    <text evidence="16">Lacks conserved residue(s) required for the propagation of feature annotation.</text>
</comment>
<dbReference type="GO" id="GO:0005886">
    <property type="term" value="C:plasma membrane"/>
    <property type="evidence" value="ECO:0007669"/>
    <property type="project" value="UniProtKB-SubCell"/>
</dbReference>
<evidence type="ECO:0000256" key="4">
    <source>
        <dbReference type="ARBA" id="ARBA00022553"/>
    </source>
</evidence>
<feature type="transmembrane region" description="Helical" evidence="16">
    <location>
        <begin position="12"/>
        <end position="33"/>
    </location>
</feature>
<dbReference type="EC" id="7.2.1.1" evidence="16 17"/>
<reference evidence="19 20" key="1">
    <citation type="journal article" date="2015" name="BMC Genomics">
        <title>Genome mining reveals unlocked bioactive potential of marine Gram-negative bacteria.</title>
        <authorList>
            <person name="Machado H."/>
            <person name="Sonnenschein E.C."/>
            <person name="Melchiorsen J."/>
            <person name="Gram L."/>
        </authorList>
    </citation>
    <scope>NUCLEOTIDE SEQUENCE [LARGE SCALE GENOMIC DNA]</scope>
    <source>
        <strain evidence="19 20">S3137</strain>
    </source>
</reference>
<dbReference type="EMBL" id="JXXZ01000010">
    <property type="protein sequence ID" value="KJY98332.1"/>
    <property type="molecule type" value="Genomic_DNA"/>
</dbReference>
<keyword evidence="4 16" id="KW-0597">Phosphoprotein</keyword>
<dbReference type="NCBIfam" id="TIGR01938">
    <property type="entry name" value="nqrC"/>
    <property type="match status" value="1"/>
</dbReference>
<evidence type="ECO:0000313" key="19">
    <source>
        <dbReference type="EMBL" id="KJY98332.1"/>
    </source>
</evidence>
<comment type="cofactor">
    <cofactor evidence="16 17">
        <name>FMN</name>
        <dbReference type="ChEBI" id="CHEBI:58210"/>
    </cofactor>
</comment>
<gene>
    <name evidence="16" type="primary">nqrC</name>
    <name evidence="19" type="ORF">TW72_11270</name>
</gene>
<dbReference type="InterPro" id="IPR007329">
    <property type="entry name" value="FMN-bd"/>
</dbReference>
<accession>A0A0F4PSB8</accession>
<evidence type="ECO:0000256" key="9">
    <source>
        <dbReference type="ARBA" id="ARBA00022989"/>
    </source>
</evidence>
<dbReference type="HAMAP" id="MF_00427">
    <property type="entry name" value="NqrC"/>
    <property type="match status" value="1"/>
</dbReference>
<comment type="caution">
    <text evidence="19">The sequence shown here is derived from an EMBL/GenBank/DDBJ whole genome shotgun (WGS) entry which is preliminary data.</text>
</comment>
<evidence type="ECO:0000256" key="14">
    <source>
        <dbReference type="ARBA" id="ARBA00023136"/>
    </source>
</evidence>
<evidence type="ECO:0000256" key="1">
    <source>
        <dbReference type="ARBA" id="ARBA00022448"/>
    </source>
</evidence>
<keyword evidence="3" id="KW-0997">Cell inner membrane</keyword>
<dbReference type="GO" id="GO:0006814">
    <property type="term" value="P:sodium ion transport"/>
    <property type="evidence" value="ECO:0007669"/>
    <property type="project" value="UniProtKB-UniRule"/>
</dbReference>
<evidence type="ECO:0000256" key="13">
    <source>
        <dbReference type="ARBA" id="ARBA00023075"/>
    </source>
</evidence>
<dbReference type="RefSeq" id="WP_022944571.1">
    <property type="nucleotide sequence ID" value="NZ_JXXY01000020.1"/>
</dbReference>
<dbReference type="SMART" id="SM00900">
    <property type="entry name" value="FMN_bind"/>
    <property type="match status" value="1"/>
</dbReference>
<dbReference type="Proteomes" id="UP000033664">
    <property type="component" value="Unassembled WGS sequence"/>
</dbReference>
<keyword evidence="15 16" id="KW-0739">Sodium transport</keyword>
<comment type="subunit">
    <text evidence="16 17">Composed of six subunits; NqrA, NqrB, NqrC, NqrD, NqrE and NqrF.</text>
</comment>
<keyword evidence="13 16" id="KW-0830">Ubiquinone</keyword>
<keyword evidence="6 16" id="KW-0288">FMN</keyword>
<dbReference type="PATRIC" id="fig|151081.8.peg.3535"/>
<dbReference type="GO" id="GO:0016655">
    <property type="term" value="F:oxidoreductase activity, acting on NAD(P)H, quinone or similar compound as acceptor"/>
    <property type="evidence" value="ECO:0007669"/>
    <property type="project" value="UniProtKB-UniRule"/>
</dbReference>
<dbReference type="AlphaFoldDB" id="A0A0F4PSB8"/>
<evidence type="ECO:0000256" key="7">
    <source>
        <dbReference type="ARBA" id="ARBA00022692"/>
    </source>
</evidence>
<dbReference type="PANTHER" id="PTHR37838:SF1">
    <property type="entry name" value="NA(+)-TRANSLOCATING NADH-QUINONE REDUCTASE SUBUNIT C"/>
    <property type="match status" value="1"/>
</dbReference>
<feature type="domain" description="FMN-binding" evidence="18">
    <location>
        <begin position="151"/>
        <end position="240"/>
    </location>
</feature>
<keyword evidence="8 16" id="KW-1278">Translocase</keyword>
<keyword evidence="14 16" id="KW-0472">Membrane</keyword>
<comment type="similarity">
    <text evidence="16 17">Belongs to the NqrC family.</text>
</comment>
<keyword evidence="7 16" id="KW-0812">Transmembrane</keyword>
<dbReference type="GO" id="GO:0010181">
    <property type="term" value="F:FMN binding"/>
    <property type="evidence" value="ECO:0007669"/>
    <property type="project" value="UniProtKB-UniRule"/>
</dbReference>
<keyword evidence="1 16" id="KW-0813">Transport</keyword>
<comment type="catalytic activity">
    <reaction evidence="16 17">
        <text>a ubiquinone + n Na(+)(in) + NADH + H(+) = a ubiquinol + n Na(+)(out) + NAD(+)</text>
        <dbReference type="Rhea" id="RHEA:47748"/>
        <dbReference type="Rhea" id="RHEA-COMP:9565"/>
        <dbReference type="Rhea" id="RHEA-COMP:9566"/>
        <dbReference type="ChEBI" id="CHEBI:15378"/>
        <dbReference type="ChEBI" id="CHEBI:16389"/>
        <dbReference type="ChEBI" id="CHEBI:17976"/>
        <dbReference type="ChEBI" id="CHEBI:29101"/>
        <dbReference type="ChEBI" id="CHEBI:57540"/>
        <dbReference type="ChEBI" id="CHEBI:57945"/>
        <dbReference type="EC" id="7.2.1.1"/>
    </reaction>
</comment>
<dbReference type="NCBIfam" id="NF003749">
    <property type="entry name" value="PRK05346.1-5"/>
    <property type="match status" value="1"/>
</dbReference>
<evidence type="ECO:0000256" key="3">
    <source>
        <dbReference type="ARBA" id="ARBA00022519"/>
    </source>
</evidence>
<evidence type="ECO:0000256" key="5">
    <source>
        <dbReference type="ARBA" id="ARBA00022630"/>
    </source>
</evidence>
<evidence type="ECO:0000256" key="15">
    <source>
        <dbReference type="ARBA" id="ARBA00023201"/>
    </source>
</evidence>
<dbReference type="Pfam" id="PF04205">
    <property type="entry name" value="FMN_bind"/>
    <property type="match status" value="1"/>
</dbReference>